<gene>
    <name evidence="1" type="ORF">RSSM_03138</name>
</gene>
<sequence>MHHPSWMTGPLASSTICERGPKHTSCASRFERNAEANFDSIRPCSVVSQPGWGGVPLKFRRLAASLQARHEFGDLSKTSQ</sequence>
<dbReference type="PATRIC" id="fig|1263870.3.peg.3328"/>
<reference evidence="1 2" key="1">
    <citation type="journal article" date="2013" name="Mar. Genomics">
        <title>Expression of sulfatases in Rhodopirellula baltica and the diversity of sulfatases in the genus Rhodopirellula.</title>
        <authorList>
            <person name="Wegner C.E."/>
            <person name="Richter-Heitmann T."/>
            <person name="Klindworth A."/>
            <person name="Klockow C."/>
            <person name="Richter M."/>
            <person name="Achstetter T."/>
            <person name="Glockner F.O."/>
            <person name="Harder J."/>
        </authorList>
    </citation>
    <scope>NUCLEOTIDE SEQUENCE [LARGE SCALE GENOMIC DNA]</scope>
    <source>
        <strain evidence="1 2">SM41</strain>
    </source>
</reference>
<dbReference type="Proteomes" id="UP000011885">
    <property type="component" value="Unassembled WGS sequence"/>
</dbReference>
<comment type="caution">
    <text evidence="1">The sequence shown here is derived from an EMBL/GenBank/DDBJ whole genome shotgun (WGS) entry which is preliminary data.</text>
</comment>
<organism evidence="1 2">
    <name type="scientific">Rhodopirellula sallentina SM41</name>
    <dbReference type="NCBI Taxonomy" id="1263870"/>
    <lineage>
        <taxon>Bacteria</taxon>
        <taxon>Pseudomonadati</taxon>
        <taxon>Planctomycetota</taxon>
        <taxon>Planctomycetia</taxon>
        <taxon>Pirellulales</taxon>
        <taxon>Pirellulaceae</taxon>
        <taxon>Rhodopirellula</taxon>
    </lineage>
</organism>
<evidence type="ECO:0000313" key="1">
    <source>
        <dbReference type="EMBL" id="EMI55433.1"/>
    </source>
</evidence>
<proteinExistence type="predicted"/>
<accession>M5UHC6</accession>
<name>M5UHC6_9BACT</name>
<dbReference type="AlphaFoldDB" id="M5UHC6"/>
<evidence type="ECO:0000313" key="2">
    <source>
        <dbReference type="Proteomes" id="UP000011885"/>
    </source>
</evidence>
<dbReference type="EMBL" id="ANOH01000216">
    <property type="protein sequence ID" value="EMI55433.1"/>
    <property type="molecule type" value="Genomic_DNA"/>
</dbReference>
<protein>
    <submittedName>
        <fullName evidence="1">Uncharacterized protein</fullName>
    </submittedName>
</protein>
<keyword evidence="2" id="KW-1185">Reference proteome</keyword>